<dbReference type="InterPro" id="IPR016181">
    <property type="entry name" value="Acyl_CoA_acyltransferase"/>
</dbReference>
<dbReference type="EMBL" id="CP014228">
    <property type="protein sequence ID" value="AMD87609.1"/>
    <property type="molecule type" value="Genomic_DNA"/>
</dbReference>
<feature type="domain" description="N-acetyltransferase" evidence="3">
    <location>
        <begin position="7"/>
        <end position="152"/>
    </location>
</feature>
<gene>
    <name evidence="4" type="ORF">AXF14_08450</name>
</gene>
<dbReference type="CDD" id="cd04301">
    <property type="entry name" value="NAT_SF"/>
    <property type="match status" value="2"/>
</dbReference>
<dbReference type="AlphaFoldDB" id="A0A0X8JEZ5"/>
<dbReference type="GO" id="GO:0016747">
    <property type="term" value="F:acyltransferase activity, transferring groups other than amino-acyl groups"/>
    <property type="evidence" value="ECO:0007669"/>
    <property type="project" value="InterPro"/>
</dbReference>
<dbReference type="Proteomes" id="UP000065220">
    <property type="component" value="Chromosome"/>
</dbReference>
<protein>
    <recommendedName>
        <fullName evidence="3">N-acetyltransferase domain-containing protein</fullName>
    </recommendedName>
</protein>
<keyword evidence="1" id="KW-0808">Transferase</keyword>
<evidence type="ECO:0000313" key="4">
    <source>
        <dbReference type="EMBL" id="AMD87609.1"/>
    </source>
</evidence>
<feature type="domain" description="N-acetyltransferase" evidence="3">
    <location>
        <begin position="155"/>
        <end position="303"/>
    </location>
</feature>
<name>A0A0X8JEZ5_ACTRD</name>
<evidence type="ECO:0000313" key="5">
    <source>
        <dbReference type="Proteomes" id="UP000065220"/>
    </source>
</evidence>
<dbReference type="PROSITE" id="PS51186">
    <property type="entry name" value="GNAT"/>
    <property type="match status" value="2"/>
</dbReference>
<organism evidence="4 5">
    <name type="scientific">Actinomyces radicidentis</name>
    <dbReference type="NCBI Taxonomy" id="111015"/>
    <lineage>
        <taxon>Bacteria</taxon>
        <taxon>Bacillati</taxon>
        <taxon>Actinomycetota</taxon>
        <taxon>Actinomycetes</taxon>
        <taxon>Actinomycetales</taxon>
        <taxon>Actinomycetaceae</taxon>
        <taxon>Actinomyces</taxon>
    </lineage>
</organism>
<evidence type="ECO:0000259" key="3">
    <source>
        <dbReference type="PROSITE" id="PS51186"/>
    </source>
</evidence>
<proteinExistence type="predicted"/>
<dbReference type="InterPro" id="IPR000182">
    <property type="entry name" value="GNAT_dom"/>
</dbReference>
<dbReference type="PANTHER" id="PTHR43877:SF2">
    <property type="entry name" value="AMINOALKYLPHOSPHONATE N-ACETYLTRANSFERASE-RELATED"/>
    <property type="match status" value="1"/>
</dbReference>
<dbReference type="PANTHER" id="PTHR43877">
    <property type="entry name" value="AMINOALKYLPHOSPHONATE N-ACETYLTRANSFERASE-RELATED-RELATED"/>
    <property type="match status" value="1"/>
</dbReference>
<keyword evidence="2" id="KW-0012">Acyltransferase</keyword>
<accession>A0A0X8JEZ5</accession>
<keyword evidence="5" id="KW-1185">Reference proteome</keyword>
<dbReference type="InterPro" id="IPR050832">
    <property type="entry name" value="Bact_Acetyltransf"/>
</dbReference>
<dbReference type="STRING" id="111015.AXF14_08450"/>
<dbReference type="Pfam" id="PF13508">
    <property type="entry name" value="Acetyltransf_7"/>
    <property type="match status" value="1"/>
</dbReference>
<dbReference type="RefSeq" id="WP_067942473.1">
    <property type="nucleotide sequence ID" value="NZ_CP014228.1"/>
</dbReference>
<dbReference type="Gene3D" id="3.40.630.30">
    <property type="match status" value="2"/>
</dbReference>
<evidence type="ECO:0000256" key="2">
    <source>
        <dbReference type="ARBA" id="ARBA00023315"/>
    </source>
</evidence>
<dbReference type="Pfam" id="PF00583">
    <property type="entry name" value="Acetyltransf_1"/>
    <property type="match status" value="1"/>
</dbReference>
<dbReference type="KEGG" id="ard:AXF14_08450"/>
<dbReference type="OrthoDB" id="9799092at2"/>
<sequence length="304" mass="32707">MTGPKERPVRPVTPDELEGEPVHRLMHLASGHDGERLERVIHDDLPDLTTLVVGNETDGRTSQPLALAAYRAPRAVGEDVVLEYLAVLEEHQHEGLASRLIDALRRRHPGSAVHAETDDDAIGFYRRLGFGTGPGPVDPRWPGTRRYTCRLEPAASLRPATRADCPAILDVMFSTAMSRESTWWRTTVGDLETRLAEGSGFVAERDGRVVGCVMHVVEGDRLVLRGLAVRPEAEGQGIGSALVAAVESVAAAQGRSEVLLAVSASNLEVCDFYRCLGYADSTEPCTHAAAGRPAPTVLVKALAA</sequence>
<reference evidence="5" key="1">
    <citation type="submission" date="2016-02" db="EMBL/GenBank/DDBJ databases">
        <authorList>
            <person name="Holder M.E."/>
            <person name="Ajami N.J."/>
            <person name="Petrosino J.F."/>
        </authorList>
    </citation>
    <scope>NUCLEOTIDE SEQUENCE [LARGE SCALE GENOMIC DNA]</scope>
    <source>
        <strain evidence="5">CCUG 36733</strain>
    </source>
</reference>
<evidence type="ECO:0000256" key="1">
    <source>
        <dbReference type="ARBA" id="ARBA00022679"/>
    </source>
</evidence>
<dbReference type="SUPFAM" id="SSF55729">
    <property type="entry name" value="Acyl-CoA N-acyltransferases (Nat)"/>
    <property type="match status" value="2"/>
</dbReference>